<proteinExistence type="predicted"/>
<keyword evidence="2" id="KW-1185">Reference proteome</keyword>
<name>A0A2Z5ZCS8_9CAUD</name>
<dbReference type="Proteomes" id="UP000250157">
    <property type="component" value="Segment"/>
</dbReference>
<dbReference type="KEGG" id="vg:65108272"/>
<evidence type="ECO:0000313" key="2">
    <source>
        <dbReference type="Proteomes" id="UP000250157"/>
    </source>
</evidence>
<reference evidence="1 2" key="1">
    <citation type="submission" date="2018-02" db="EMBL/GenBank/DDBJ databases">
        <title>Full genome sequencing of a novel polyvalent bacteriophage as one of T4-Family member.</title>
        <authorList>
            <person name="Kawasaki T."/>
            <person name="Saad A.M."/>
            <person name="Yamada T."/>
        </authorList>
    </citation>
    <scope>NUCLEOTIDE SEQUENCE [LARGE SCALE GENOMIC DNA]</scope>
    <source>
        <strain evidence="1 2">EcS1</strain>
    </source>
</reference>
<dbReference type="RefSeq" id="YP_010090780.1">
    <property type="nucleotide sequence ID" value="NC_055721.1"/>
</dbReference>
<dbReference type="EMBL" id="LC371242">
    <property type="protein sequence ID" value="BBC78133.1"/>
    <property type="molecule type" value="Genomic_DNA"/>
</dbReference>
<organism evidence="1 2">
    <name type="scientific">Escherichia phage EcS1</name>
    <dbReference type="NCBI Taxonomy" id="2083276"/>
    <lineage>
        <taxon>Viruses</taxon>
        <taxon>Duplodnaviria</taxon>
        <taxon>Heunggongvirae</taxon>
        <taxon>Uroviricota</taxon>
        <taxon>Caudoviricetes</taxon>
        <taxon>Pantevenvirales</taxon>
        <taxon>Straboviridae</taxon>
        <taxon>Tevenvirinae</taxon>
        <taxon>Kagamiyamavirus</taxon>
        <taxon>Kagamiyamavirus ecs1</taxon>
    </lineage>
</organism>
<accession>A0A2Z5ZCS8</accession>
<protein>
    <submittedName>
        <fullName evidence="1">Uncharacterized protein</fullName>
    </submittedName>
</protein>
<sequence length="52" mass="5692">MKILDPNELAKMLVSVQPMPDSCIKDLIEMLGDKTMLISVKGSIGNDETEKA</sequence>
<dbReference type="GeneID" id="65108272"/>
<evidence type="ECO:0000313" key="1">
    <source>
        <dbReference type="EMBL" id="BBC78133.1"/>
    </source>
</evidence>